<dbReference type="InterPro" id="IPR018212">
    <property type="entry name" value="Na/solute_symporter_CS"/>
</dbReference>
<evidence type="ECO:0000256" key="2">
    <source>
        <dbReference type="ARBA" id="ARBA00006434"/>
    </source>
</evidence>
<evidence type="ECO:0000313" key="20">
    <source>
        <dbReference type="Proteomes" id="UP000663873"/>
    </source>
</evidence>
<evidence type="ECO:0000313" key="15">
    <source>
        <dbReference type="EMBL" id="CAF4188675.1"/>
    </source>
</evidence>
<evidence type="ECO:0000313" key="17">
    <source>
        <dbReference type="EMBL" id="CAF4469627.1"/>
    </source>
</evidence>
<keyword evidence="3" id="KW-0813">Transport</keyword>
<sequence>MAVIRTLSVVDYVLLVLLLLSSAAIGILFGFFKSKKNSAKEFLLANGSMGLFPTALSIMVSFLSAITLLGTPSEIYMHGTMYGYQTISWIIASIVAALVFMPKFREMGFTSVYEYLDKRFDRTVRLCVSFSFSLIMLIYMAIVLYGPALALSQTTGLNIWIAVVSIGSICTFYSSVGGMKAVIWTDVLQSVVILVGLLAVVIQGLITLGGFKRVWFIASQGGRIEFDNISFDPRTRHTIWSVLIGGSMNTLATYGFNQAQIQRYMSIRSTSAAKNALFINAVGSGLLIALSSFIGVIIYAYYADCDPYTDKKIKDIDQILPYFVMDVLGDKKGLPGIFLACIFSGSLSTISSGLNSLAAVIVEDVYKRLLGRHMTDQRQGFISKIISVILGIVIMLLTYVVSYFDSILNATLSIFGVLEGPIMGIFVLGFFFPRVNRRGGLIGFAVSLAFLLWIFLGAQITKKQMKNVSLSLSIDNCSDAINKTLTNWTTTIFTSLKRDPLIDLYSVSYMWYTPIAVGTVIIVGNIVSYLTHPLSPHEIDPKLIISVRNVCCCCLPKQWCQWLQFGIDYEAYHKEQNENSDTHRNDHVNSSHEILQSNKIVPAPIIIDGVANDKQFAN</sequence>
<feature type="transmembrane region" description="Helical" evidence="14">
    <location>
        <begin position="12"/>
        <end position="32"/>
    </location>
</feature>
<evidence type="ECO:0000313" key="19">
    <source>
        <dbReference type="Proteomes" id="UP000663862"/>
    </source>
</evidence>
<dbReference type="GO" id="GO:0005886">
    <property type="term" value="C:plasma membrane"/>
    <property type="evidence" value="ECO:0007669"/>
    <property type="project" value="UniProtKB-SubCell"/>
</dbReference>
<comment type="catalytic activity">
    <reaction evidence="12">
        <text>iodide(out) + 2 Na(+)(out) = iodide(in) + 2 Na(+)(in)</text>
        <dbReference type="Rhea" id="RHEA:71207"/>
        <dbReference type="ChEBI" id="CHEBI:16382"/>
        <dbReference type="ChEBI" id="CHEBI:29101"/>
    </reaction>
</comment>
<dbReference type="Pfam" id="PF00474">
    <property type="entry name" value="SSF"/>
    <property type="match status" value="1"/>
</dbReference>
<dbReference type="PANTHER" id="PTHR42985:SF40">
    <property type="entry name" value="LD47995P-RELATED"/>
    <property type="match status" value="1"/>
</dbReference>
<feature type="transmembrane region" description="Helical" evidence="14">
    <location>
        <begin position="157"/>
        <end position="175"/>
    </location>
</feature>
<dbReference type="EMBL" id="CAJOBO010002819">
    <property type="protein sequence ID" value="CAF4469627.1"/>
    <property type="molecule type" value="Genomic_DNA"/>
</dbReference>
<dbReference type="GO" id="GO:0015075">
    <property type="term" value="F:monoatomic ion transmembrane transporter activity"/>
    <property type="evidence" value="ECO:0007669"/>
    <property type="project" value="UniProtKB-ARBA"/>
</dbReference>
<keyword evidence="11" id="KW-0739">Sodium transport</keyword>
<evidence type="ECO:0008006" key="21">
    <source>
        <dbReference type="Google" id="ProtNLM"/>
    </source>
</evidence>
<protein>
    <recommendedName>
        <fullName evidence="21">Sodium-coupled monocarboxylate transporter 1</fullName>
    </recommendedName>
</protein>
<gene>
    <name evidence="17" type="ORF">HFQ381_LOCUS25344</name>
    <name evidence="18" type="ORF">QYT958_LOCUS6538</name>
    <name evidence="16" type="ORF">TSG867_LOCUS12717</name>
    <name evidence="15" type="ORF">UJA718_LOCUS5783</name>
</gene>
<evidence type="ECO:0000256" key="7">
    <source>
        <dbReference type="ARBA" id="ARBA00023053"/>
    </source>
</evidence>
<feature type="transmembrane region" description="Helical" evidence="14">
    <location>
        <begin position="439"/>
        <end position="460"/>
    </location>
</feature>
<dbReference type="EMBL" id="CAJOBQ010000655">
    <property type="protein sequence ID" value="CAF4397221.1"/>
    <property type="molecule type" value="Genomic_DNA"/>
</dbReference>
<dbReference type="Proteomes" id="UP000663862">
    <property type="component" value="Unassembled WGS sequence"/>
</dbReference>
<keyword evidence="8" id="KW-0406">Ion transport</keyword>
<evidence type="ECO:0000313" key="18">
    <source>
        <dbReference type="EMBL" id="CAF4526034.1"/>
    </source>
</evidence>
<feature type="transmembrane region" description="Helical" evidence="14">
    <location>
        <begin position="337"/>
        <end position="361"/>
    </location>
</feature>
<comment type="subcellular location">
    <subcellularLocation>
        <location evidence="1">Cell membrane</location>
        <topology evidence="1">Multi-pass membrane protein</topology>
    </subcellularLocation>
</comment>
<proteinExistence type="inferred from homology"/>
<evidence type="ECO:0000256" key="1">
    <source>
        <dbReference type="ARBA" id="ARBA00004651"/>
    </source>
</evidence>
<feature type="transmembrane region" description="Helical" evidence="14">
    <location>
        <begin position="238"/>
        <end position="256"/>
    </location>
</feature>
<dbReference type="InterPro" id="IPR038377">
    <property type="entry name" value="Na/Glc_symporter_sf"/>
</dbReference>
<dbReference type="AlphaFoldDB" id="A0A820P6T7"/>
<feature type="transmembrane region" description="Helical" evidence="14">
    <location>
        <begin position="123"/>
        <end position="145"/>
    </location>
</feature>
<dbReference type="PROSITE" id="PS50283">
    <property type="entry name" value="NA_SOLUT_SYMP_3"/>
    <property type="match status" value="1"/>
</dbReference>
<dbReference type="Proteomes" id="UP000663848">
    <property type="component" value="Unassembled WGS sequence"/>
</dbReference>
<keyword evidence="7" id="KW-0915">Sodium</keyword>
<evidence type="ECO:0000256" key="13">
    <source>
        <dbReference type="RuleBase" id="RU362091"/>
    </source>
</evidence>
<dbReference type="Proteomes" id="UP000663851">
    <property type="component" value="Unassembled WGS sequence"/>
</dbReference>
<evidence type="ECO:0000313" key="16">
    <source>
        <dbReference type="EMBL" id="CAF4397221.1"/>
    </source>
</evidence>
<dbReference type="PROSITE" id="PS00456">
    <property type="entry name" value="NA_SOLUT_SYMP_1"/>
    <property type="match status" value="1"/>
</dbReference>
<keyword evidence="6 14" id="KW-1133">Transmembrane helix</keyword>
<organism evidence="16 19">
    <name type="scientific">Rotaria socialis</name>
    <dbReference type="NCBI Taxonomy" id="392032"/>
    <lineage>
        <taxon>Eukaryota</taxon>
        <taxon>Metazoa</taxon>
        <taxon>Spiralia</taxon>
        <taxon>Gnathifera</taxon>
        <taxon>Rotifera</taxon>
        <taxon>Eurotatoria</taxon>
        <taxon>Bdelloidea</taxon>
        <taxon>Philodinida</taxon>
        <taxon>Philodinidae</taxon>
        <taxon>Rotaria</taxon>
    </lineage>
</organism>
<feature type="transmembrane region" description="Helical" evidence="14">
    <location>
        <begin position="381"/>
        <end position="401"/>
    </location>
</feature>
<evidence type="ECO:0000256" key="10">
    <source>
        <dbReference type="ARBA" id="ARBA00023180"/>
    </source>
</evidence>
<feature type="transmembrane region" description="Helical" evidence="14">
    <location>
        <begin position="187"/>
        <end position="206"/>
    </location>
</feature>
<dbReference type="InterPro" id="IPR051163">
    <property type="entry name" value="Sodium:Solute_Symporter_SSF"/>
</dbReference>
<dbReference type="EMBL" id="CAJOBR010000586">
    <property type="protein sequence ID" value="CAF4526034.1"/>
    <property type="molecule type" value="Genomic_DNA"/>
</dbReference>
<name>A0A820P6T7_9BILA</name>
<keyword evidence="9 14" id="KW-0472">Membrane</keyword>
<dbReference type="EMBL" id="CAJOBP010000517">
    <property type="protein sequence ID" value="CAF4188675.1"/>
    <property type="molecule type" value="Genomic_DNA"/>
</dbReference>
<dbReference type="Proteomes" id="UP000663873">
    <property type="component" value="Unassembled WGS sequence"/>
</dbReference>
<feature type="transmembrane region" description="Helical" evidence="14">
    <location>
        <begin position="44"/>
        <end position="70"/>
    </location>
</feature>
<keyword evidence="10" id="KW-0325">Glycoprotein</keyword>
<evidence type="ECO:0000256" key="6">
    <source>
        <dbReference type="ARBA" id="ARBA00022989"/>
    </source>
</evidence>
<dbReference type="Gene3D" id="1.20.1730.10">
    <property type="entry name" value="Sodium/glucose cotransporter"/>
    <property type="match status" value="1"/>
</dbReference>
<dbReference type="GO" id="GO:0098660">
    <property type="term" value="P:inorganic ion transmembrane transport"/>
    <property type="evidence" value="ECO:0007669"/>
    <property type="project" value="UniProtKB-ARBA"/>
</dbReference>
<dbReference type="GO" id="GO:0006814">
    <property type="term" value="P:sodium ion transport"/>
    <property type="evidence" value="ECO:0007669"/>
    <property type="project" value="UniProtKB-KW"/>
</dbReference>
<feature type="transmembrane region" description="Helical" evidence="14">
    <location>
        <begin position="509"/>
        <end position="530"/>
    </location>
</feature>
<keyword evidence="20" id="KW-1185">Reference proteome</keyword>
<evidence type="ECO:0000256" key="5">
    <source>
        <dbReference type="ARBA" id="ARBA00022692"/>
    </source>
</evidence>
<evidence type="ECO:0000256" key="8">
    <source>
        <dbReference type="ARBA" id="ARBA00023065"/>
    </source>
</evidence>
<dbReference type="GO" id="GO:0015293">
    <property type="term" value="F:symporter activity"/>
    <property type="evidence" value="ECO:0007669"/>
    <property type="project" value="TreeGrafter"/>
</dbReference>
<dbReference type="PANTHER" id="PTHR42985">
    <property type="entry name" value="SODIUM-COUPLED MONOCARBOXYLATE TRANSPORTER"/>
    <property type="match status" value="1"/>
</dbReference>
<evidence type="ECO:0000256" key="12">
    <source>
        <dbReference type="ARBA" id="ARBA00036099"/>
    </source>
</evidence>
<reference evidence="16" key="1">
    <citation type="submission" date="2021-02" db="EMBL/GenBank/DDBJ databases">
        <authorList>
            <person name="Nowell W R."/>
        </authorList>
    </citation>
    <scope>NUCLEOTIDE SEQUENCE</scope>
</reference>
<feature type="transmembrane region" description="Helical" evidence="14">
    <location>
        <begin position="407"/>
        <end position="432"/>
    </location>
</feature>
<dbReference type="CDD" id="cd11492">
    <property type="entry name" value="SLC5sbd_NIS-SMVT"/>
    <property type="match status" value="1"/>
</dbReference>
<keyword evidence="5 14" id="KW-0812">Transmembrane</keyword>
<dbReference type="InterPro" id="IPR001734">
    <property type="entry name" value="Na/solute_symporter"/>
</dbReference>
<evidence type="ECO:0000256" key="11">
    <source>
        <dbReference type="ARBA" id="ARBA00023201"/>
    </source>
</evidence>
<evidence type="ECO:0000256" key="14">
    <source>
        <dbReference type="SAM" id="Phobius"/>
    </source>
</evidence>
<keyword evidence="4" id="KW-1003">Cell membrane</keyword>
<feature type="transmembrane region" description="Helical" evidence="14">
    <location>
        <begin position="277"/>
        <end position="302"/>
    </location>
</feature>
<comment type="caution">
    <text evidence="16">The sequence shown here is derived from an EMBL/GenBank/DDBJ whole genome shotgun (WGS) entry which is preliminary data.</text>
</comment>
<evidence type="ECO:0000256" key="9">
    <source>
        <dbReference type="ARBA" id="ARBA00023136"/>
    </source>
</evidence>
<comment type="similarity">
    <text evidence="2 13">Belongs to the sodium:solute symporter (SSF) (TC 2.A.21) family.</text>
</comment>
<accession>A0A820P6T7</accession>
<dbReference type="NCBIfam" id="TIGR00813">
    <property type="entry name" value="sss"/>
    <property type="match status" value="1"/>
</dbReference>
<feature type="transmembrane region" description="Helical" evidence="14">
    <location>
        <begin position="82"/>
        <end position="102"/>
    </location>
</feature>
<evidence type="ECO:0000256" key="4">
    <source>
        <dbReference type="ARBA" id="ARBA00022475"/>
    </source>
</evidence>
<evidence type="ECO:0000256" key="3">
    <source>
        <dbReference type="ARBA" id="ARBA00022448"/>
    </source>
</evidence>